<dbReference type="AlphaFoldDB" id="A0A183LC09"/>
<dbReference type="Proteomes" id="UP000277204">
    <property type="component" value="Unassembled WGS sequence"/>
</dbReference>
<evidence type="ECO:0000313" key="2">
    <source>
        <dbReference type="Proteomes" id="UP000277204"/>
    </source>
</evidence>
<name>A0A183LC09_9TREM</name>
<accession>A0A183LC09</accession>
<organism evidence="1 2">
    <name type="scientific">Schistosoma margrebowiei</name>
    <dbReference type="NCBI Taxonomy" id="48269"/>
    <lineage>
        <taxon>Eukaryota</taxon>
        <taxon>Metazoa</taxon>
        <taxon>Spiralia</taxon>
        <taxon>Lophotrochozoa</taxon>
        <taxon>Platyhelminthes</taxon>
        <taxon>Trematoda</taxon>
        <taxon>Digenea</taxon>
        <taxon>Strigeidida</taxon>
        <taxon>Schistosomatoidea</taxon>
        <taxon>Schistosomatidae</taxon>
        <taxon>Schistosoma</taxon>
    </lineage>
</organism>
<keyword evidence="2" id="KW-1185">Reference proteome</keyword>
<gene>
    <name evidence="1" type="ORF">SMRZ_LOCUS1334</name>
</gene>
<reference evidence="1 2" key="1">
    <citation type="submission" date="2018-11" db="EMBL/GenBank/DDBJ databases">
        <authorList>
            <consortium name="Pathogen Informatics"/>
        </authorList>
    </citation>
    <scope>NUCLEOTIDE SEQUENCE [LARGE SCALE GENOMIC DNA]</scope>
    <source>
        <strain evidence="1 2">Zambia</strain>
    </source>
</reference>
<sequence>MIIWLVLSELKEQINNLKNFYGKHGIQLTDCMQLDDLDFSDNLALPSHTHQQMQVKTTSVAEASASVGPNIHEGKDNILRHDTENTNPITLDGEALEGAESFTYLGCIINKQ</sequence>
<evidence type="ECO:0000313" key="1">
    <source>
        <dbReference type="EMBL" id="VDO50943.1"/>
    </source>
</evidence>
<proteinExistence type="predicted"/>
<protein>
    <submittedName>
        <fullName evidence="1">Uncharacterized protein</fullName>
    </submittedName>
</protein>
<dbReference type="EMBL" id="UZAI01000287">
    <property type="protein sequence ID" value="VDO50943.1"/>
    <property type="molecule type" value="Genomic_DNA"/>
</dbReference>